<feature type="region of interest" description="Disordered" evidence="2">
    <location>
        <begin position="3397"/>
        <end position="3419"/>
    </location>
</feature>
<feature type="region of interest" description="Disordered" evidence="2">
    <location>
        <begin position="1"/>
        <end position="32"/>
    </location>
</feature>
<name>A0A9C7C9A9_9VIRU</name>
<accession>A0A9C7C9A9</accession>
<reference evidence="3" key="1">
    <citation type="submission" date="2022-10" db="EMBL/GenBank/DDBJ databases">
        <title>Genome sequences of endogenous nimaviruses in decapod crustaceans.</title>
        <authorList>
            <person name="Kawato S."/>
            <person name="Nozaki R."/>
            <person name="Kondo H."/>
            <person name="Hirono I."/>
        </authorList>
    </citation>
    <scope>NUCLEOTIDE SEQUENCE</scope>
    <source>
        <strain evidence="3">Ube2021</strain>
    </source>
</reference>
<feature type="compositionally biased region" description="Basic and acidic residues" evidence="2">
    <location>
        <begin position="4590"/>
        <end position="4602"/>
    </location>
</feature>
<feature type="region of interest" description="Disordered" evidence="2">
    <location>
        <begin position="2296"/>
        <end position="2318"/>
    </location>
</feature>
<feature type="region of interest" description="Disordered" evidence="2">
    <location>
        <begin position="4572"/>
        <end position="4602"/>
    </location>
</feature>
<feature type="compositionally biased region" description="Basic and acidic residues" evidence="2">
    <location>
        <begin position="3929"/>
        <end position="3944"/>
    </location>
</feature>
<feature type="compositionally biased region" description="Acidic residues" evidence="2">
    <location>
        <begin position="2296"/>
        <end position="2306"/>
    </location>
</feature>
<feature type="coiled-coil region" evidence="1">
    <location>
        <begin position="3670"/>
        <end position="3704"/>
    </location>
</feature>
<feature type="compositionally biased region" description="Low complexity" evidence="2">
    <location>
        <begin position="4572"/>
        <end position="4585"/>
    </location>
</feature>
<feature type="region of interest" description="Disordered" evidence="2">
    <location>
        <begin position="5589"/>
        <end position="5636"/>
    </location>
</feature>
<feature type="region of interest" description="Disordered" evidence="2">
    <location>
        <begin position="3537"/>
        <end position="3556"/>
    </location>
</feature>
<feature type="compositionally biased region" description="Basic and acidic residues" evidence="2">
    <location>
        <begin position="5619"/>
        <end position="5636"/>
    </location>
</feature>
<sequence>MAAISIPHHVAADLSTPEPYPVAPSRDEPMEIDSVEPRDSIRTGPMDADNLIGNKTPGLLERCISTSCWVGNLLEHKKPSRFRPLESIVTHDGENITPSESIIFVQTRPESTIISRESPEFSRSINVGTRAVTSLRAASEIIDSLASSSLLQYSVYSKRNLIPLFLSSSKCGEYGGRTIKSSTLRRCFAKEREVDGLLRELNERKINAAKAFANAVREKSVVNTALAAWNSGNAACLQRLVEFSKLKYGPRQAYKTAGLFRPNITGRKSTITTVEFMAEVLKRHRGGTLNFDSAPSVFNTALSRVFNEFRQAVETIGEDDKRGPLFCAVRQRRVPRQEDCGTLGMLTPRRRVNETEHVLADRGTGDARDLSRVATGIEMLREGRKRNASTGADELRDTLAYTITELAINPTEINTTADLQSERGDWEWSMHITQLFAQAFLETMSSLLSCVFDIRDPFSDEGFESIANVLRKREDEAVIDINPSILADEYLLLTGNFQIPFHVSDTLDVVEGRQVCPNTPVLTIIKRYNIPDKGVITEIELRDRLLVKDALIIEASDNTMVTSPADRNTPTSHNEKKKPMLGGCVSIIRGPLAFQRNDGVDDVVNSLANDWYVSTGVYYSIGKNNAAICAGLRRAIASARALCSPHSRGQGGEEKKELRRLKTNMRRNADSSTRLSLLLGQTVSAWGHQEHNATIDSFWSSSAALQSKTTQDALARSKILGVRRQLDRRGHSLEGLDDLMASEQTIRDTFYQNVQREASYDIDSIVNLPLSFTAYEDMSDEAQREWPSYILPIVDLTEEERRVFNVKGLFSCLARFRFPLVSAKQNKNRRTNLMAANRIINGLTEMTIQASFNATPVSEVGVGIGSAADGWSTVSNQLEPSRMRALKAMARYKRESRNVISVPVSRSRGSVSGLGIGVTAVDIPMVIIAQLISDKQILDALSGGGDKLTQEIGSFIETLSGGISNISRISPIFTDPRYSIIFLRYVWLNTAIISITDTNIIPMALSEVSSDLGAALYRDYLSIRALVNDFHRGLHEFSIDAVTEHYLCSSKKSSGDNFIINDEKELHRVLHQTSNALSAFTNKVDGVAASADNMRAVIGPLTNAQQVKNTSVSIEEVDKLISPDKLIALMRFLRSIGSANSSWERHLRSLAIGKHLTKKELSNFSPPDIALIFSQKLGISEGAIECVLGSPLNVVIDLNVTHPIMIDITKKENLSRIDETTNTVPALKNTIIVPGHLTPTEAKDIIRAFTSNGANSNKTTHMGLILDALDNLVKVLEDNINDNTMTISIEKVGPLACDALLTCLVSANSKVGRHLVNKGVHDLSRLLINLLAEASLAISRLQSSFYPLPPSLFSMSGMFRPDKFLFDDIAREYTTEIIKELTKTTSRAMSGRCDDRLISSRIYNAGKAYNEDNTPVREKGLQAEDDQGAGILEHLKNPTDVWSPLALSHFDVAVVPRFQVGVAPDQVLKLSSYYQGMHKLSRDPGCKPEEWDKTLPGNNARGFYGLREVSDNTRSFNSALDTVIASPADICDLVTRETVRSSTDVVHNIGSHENKERMRGILAKGFSAVRKPSSSSHSLIESSIKDTISALSRDKFTTDAPSEGHATAHEIAKTWNIFSLLNRHSDRHMSINSTIRDSDVVRVPLVAMPDFRQNVTEATRSVYELATICSVIGKNEKARDASRKVMEIVENTSPVLDSIGIDRVASLVSTVATPRQHRRFMQTVSDYRNSLVKLVNISPFSGPPHGGPRYASAGLHAVYDGMLYSQNSSSSAPSSLSDRFWMGFFNRCPMTGNVFGEDRPAQISNSIPVYGSRVNTYAAISSNIDRLKESIALMDRARQQRIVKSISEIEEYILLLVNDSGGTNKSAMNRLVDAQHVYSRLSNITAESIGSNSRKFTCGNFTTAAQKNEVARHRCDAILRSMLHNLATLSYSEQPKLATRLAMASHIIVAKEVYPELRDNKQIETLNNLLAAAGVTDYSHVSASALCRRLKADDIKMFLGGTMLEQGLFVTFLLNNIIFNRLADTVNMESLENRTKSILVKLLEFCETVSDAMNARHARRRINMSAGGTAFTKAEAKVDASFVSALYSAHIRLRKDSDLNDEGYLAWMLDKRSLAASNDSSIHDARVPLPKRSSTLLDILKAPSSVHKSFMTSFSERAAASRQVMREGGALLSSDRLASVYGTNMLTEMRASHSYFTDDHQLSSDEEDFANISEEEDGLMSTSSDSDIQDTDSSEGEYRQRQIDGHSYDALEHLDAIAKPLSAIYGHREPNYDLDSDNQSRESMRMRDILMEVGESESEDYEDEETYGMQSQAASRRRSERLQYGPGFLSHSFLFNHPYRARTFLTQTKRFKNSGEPSIWRDLDDEGAIFSDASFSSDDDYDYSTCGYGGQRRRRSAVKRKTAEDQCAFVWRVMRAFVPTRINLVNGRVSLVTPASTDTASSFFEAYQKASRKEREKLRKDYNITAGNDAEADHKGTGLKPSPTSLRRSLIKASAYTIRTQTDNAEIIYDAIMDGVVAQSIENPSRVLSEEVLFSKDLREIIKKRNYLLSNLTEVSSSLFNSSVGRFKGTTGTAVVDNYVPGKKNITPGYLGVPLYNLAGCLRAKAADPSSQNNTVGITVDSMLAIKDRSHLDWLTTAALVFARSYNITTPHALEATLKTASALSDMYNAFAKVVSSQRDEKIKVNSTLLDSIFNVRMAHVESIMGLICPTAFINHEMPADTLRRKNLESVALAVLRGVNSDQLSDHDIGDTSGLLTFLTSQQFAGHGGERGGLSLYRMSITDSLSCRSADSRLKGAVSLDFGKWKMCDNSVFSRRSKDLVEYCSKRFIALENAVGPIARFIPDGTEPDLVGLPTAPPLTVSSDPAMLRLENVEGGCGASGRFITASAIGNLYGTIDNILNLAKKFAIKHLVLEAATIEGSPTIEDIANGIIQKMKVRRNKSLAASSGKITTSQATNYPVLSDAIVLRAKEMRNSITTIVSDLSSQYGIIKRPDACSNSSDRVTKVSVRAFERILETSAVLANTKMTLRGIENRLASALTQLDQFKRIATGGLSESKAVMTSIAEALNTLDKDEDGGRYSAAELMGEDGLYQFIVDCEIKNISEAKRHVTMAVEGACHIHARLLGMLASTADIISNDSPEACQILGSDKVSASSPMASNCGTLVKHPDTGLWLKTDENCNTAGTASDIDHKRVAHSIMRIIHSNRDKALRSKLYAMCRDKYSVSDIFVLDDSDMKSIDNLIEKLGIALANKAGPDRDGSTDMGIINSGSAADNRTRAATSVVVDAKVSNAPLGKKIPYIPVIFENRQEEGVLRDSPITCTSSSALPDSTKEQSMALRHLEIQESNDLSNILSIATKHKFVTHNQAATVAIFSGNLMASSGVSPSGLPSIMSRLPSVNSPGLTRESAAVPSSLSPSSTEKLRGSISRSTVIMALREYATKMASELSNTQEYRDLKESKRKMTVSLTQLEKAKGERFFIGGIRQEIDQSAMSTLTQSQSAKDGALELFMEVLRQLEIHSPGPSISTVSLPLTAISSLPAATRTQDNNPPPTSSRSTSESFIHAYQKLSEAEANTDIGRFEKDAAARRLMEQEVAVRVPLLLSSPEFSSLLRDLISDFGEFYSGLEQLKRNIADNAKDTISQSFLQTDRDIAADKNLLTSTITELAQMYSNEADAIKVAIKTIENKVNELELQNDHTASNIKFLNERIEMGDTNVGVNDMLNYGSTADGDQQLLRNLKSFAGAHSGSVFTPSPSNDKKAGEGDKQTNNTKDSYRSLTESAVAAINKGQSRITVSFDDALTAFPKPLTSYSDLNMQMTERQQQNRLTSVKMFIGVLEERVRLLRARLSESSSEGDDIDRKKQEIDNMFTKQTDDRYADIKNSMSMAEAAVQTAMLTDLSQSPLLMSLSGRLDRVLFQVERVSGDLPPSSQEKIPSKTAEKSSTKFNTEHSTRDQVYNACFMSPLHETIKRITAIYDRDHRGPLSTNRGVPTSEADLQLMSIVDLCESVLKSSGDESSPYSVPSSIVPGLCRFCAMVVTNLHEATHESSHSFNFEEKRSREKLKIMLNAILSGPDVSRVRYDVLAMIEGNNGHVKEFSFTHCQKVACMTPVNTLIGEFLSDVRPSTVLLPTSELFSCPGVDNDKFRSIVYRSVDKTVADAPKASCSIAETLARTPPNAEKLFFPFKDQRRHFNSITDAVIANMNSEATCQLNTTCDQNLVKTEADTGLPIFVGRRDGKARVTETVKNGPAARGGMPGCSRERLPFVDLGTKFMVAPGSLLNANKEETLRLNKLSDINNVRHYGTDVHVAGANSAWRIGEIIGAASTCSDSEEAAKKLILLGSVSALAAQKAAHYSNDPTAMLNTTSAVQSLVSEVFPSPTSMAVHVGAAETAFATQLAYRQRLFPSSLTTPSNASDYSLRPLEMLSMIRRYDDAYSNLHCSDNGGGNSACDTLLKQSVANVPVARTPIGAYEEASLAASNNRGLYYAQKKSEPFALLDINRLAVEAMTDTVVDMFSAVSTMAGSQRRPNRIPPYLMTMAASGNPANTKAHSGLLEALSRAARDASLVSQMNGPSTAPSLFSFPSFPTSSSAGGGSDERTGKHNAKSESLRAVAAERVLTTILNGATEVNKRLDRLGVRRGGAGRAEAATLYRNAMTSILKLNEDEITREENIIESKLEKRQMREAFSELKKAMLISHHPSSSLSSSSSSLSIPLSVLLSRDDAASGLLRDRNTNRIINAVDEFNISPLLVRHLLLDPQKTPVPVAKEVRGILIQPKGVTARALLSEASPLLTELCLYNTRDTHPERAVDRLLASIYLVKQAKRFDGVDPLFPAALTGATHLMLSSIDSRCHNTSPFLDNIKLHMNDTTCFLKNIERYEKLLGRYGDSYSMSHRQNCNCPFALHHDFRPSADEHLISSFAYARPEVTVEEIRDTPYQANKLLSDKHYVMAMSKIDTRITGSALLKKISEWTDMRMTVNFSGAFEPSRLALSNSGMTTAGVNLDVVVRPNNAKNVMGILECHRDHVCALDAKSTIAACLPSILHSTRPEEHSSVSELVQNALPHNRYIQKSTMSAPCVIFANILEQLIRDLGNVIIGELAGQLATSVSETVYANSKSMIDSLGSDVFYDSIPDKRASSGNGQENESRDEHLPTYSPLLVSQTMKNAVYQSLIAGKMTNPENVPFASSASGPLAYDFLMSREESNTEIHAERGAAASLATASPETSRLRNHLAHVFEAISKQVSDFEFSRILEDIETKIKDDSSHSCSSKSSQAFGRAIRQEFDKVFSFLKILRQNITPMFLDPQGKLAEKVAVYLYLLSTKSRLENLFQYGLSNSSSVDLSHLKPVNCSNNTKNIEDTFMYRNVHPVIIMALPENFTALLQQEQYDAELAIENRRPLTTFLNHPNTISIANSARATVGAGGGNPLGLYVSSHILHESTISTSDPVTDTDINYSFYSPVTQDPMMVLNPFKDSAKLRESGSTSSILAADGRCFYLQVSMPTEFSGLVTNTGIRSVPNPDDTFKFTRRDNTPILLPKITPSVLCSDASLNLLDNFSRADVTLRDVNLRFGFMPEIISAIAHMRGTSVLEITREMSTRTGSSLTSHKNASVDPKTGDVLIENGTFPDVRPTKTEADENKRASDGLWGGKDKQKLHARVFPAFLAGNPLASASVNGVPVTYDGFQLAEEKRKKAAGITYSFEAFGSGCIGTGALRAAANSRLVSDLEPLRKGWEEIIKLQGVFSKAAADLKKSLDDNRTIGHGRMSDQAAQITDRIHTHYMVLKQCREILQQQTSLMVATSDMVTGGYAGDPSAALVNPVRGETLGLIGAISAPIRGLGHLLNTDGVAAVNAAIRNKLTLSTSYGRLIPEHGVVYRSSDELLTDADSIYRLYSIDDRGRKMASEGGDLGRIMSTLSLSVEGRANSKGTNTVCAAKHISSFLSSPEYENETNLAKRRAIIQLLVSNPDLLRNTSNTLFYTTSKNSISPLRAVDKTCALIGDTRETPGRGMTVNSNNVTSLNRLFSSRLR</sequence>
<evidence type="ECO:0000256" key="2">
    <source>
        <dbReference type="SAM" id="MobiDB-lite"/>
    </source>
</evidence>
<organism evidence="3">
    <name type="scientific">Trachysalambria curvirostris nimavirus</name>
    <dbReference type="NCBI Taxonomy" id="2984282"/>
    <lineage>
        <taxon>Viruses</taxon>
        <taxon>Viruses incertae sedis</taxon>
        <taxon>Naldaviricetes</taxon>
        <taxon>Nimaviridae</taxon>
    </lineage>
</organism>
<feature type="region of interest" description="Disordered" evidence="2">
    <location>
        <begin position="2216"/>
        <end position="2239"/>
    </location>
</feature>
<keyword evidence="1" id="KW-0175">Coiled coil</keyword>
<feature type="region of interest" description="Disordered" evidence="2">
    <location>
        <begin position="3742"/>
        <end position="3769"/>
    </location>
</feature>
<feature type="compositionally biased region" description="Low complexity" evidence="2">
    <location>
        <begin position="3405"/>
        <end position="3416"/>
    </location>
</feature>
<feature type="compositionally biased region" description="Basic and acidic residues" evidence="2">
    <location>
        <begin position="3752"/>
        <end position="3761"/>
    </location>
</feature>
<evidence type="ECO:0000313" key="3">
    <source>
        <dbReference type="EMBL" id="BDT63071.1"/>
    </source>
</evidence>
<proteinExistence type="predicted"/>
<evidence type="ECO:0000256" key="1">
    <source>
        <dbReference type="SAM" id="Coils"/>
    </source>
</evidence>
<dbReference type="EMBL" id="LC738880">
    <property type="protein sequence ID" value="BDT63071.1"/>
    <property type="molecule type" value="Genomic_DNA"/>
</dbReference>
<feature type="compositionally biased region" description="Polar residues" evidence="2">
    <location>
        <begin position="5589"/>
        <end position="5598"/>
    </location>
</feature>
<protein>
    <submittedName>
        <fullName evidence="3">Wsv360-like protein</fullName>
    </submittedName>
</protein>
<feature type="region of interest" description="Disordered" evidence="2">
    <location>
        <begin position="3919"/>
        <end position="3944"/>
    </location>
</feature>